<feature type="domain" description="DNA mismatch repair proteins mutS family" evidence="6">
    <location>
        <begin position="536"/>
        <end position="725"/>
    </location>
</feature>
<feature type="region of interest" description="Disordered" evidence="4">
    <location>
        <begin position="458"/>
        <end position="514"/>
    </location>
</feature>
<feature type="compositionally biased region" description="Low complexity" evidence="4">
    <location>
        <begin position="1311"/>
        <end position="1333"/>
    </location>
</feature>
<dbReference type="GO" id="GO:0005524">
    <property type="term" value="F:ATP binding"/>
    <property type="evidence" value="ECO:0007669"/>
    <property type="project" value="UniProtKB-KW"/>
</dbReference>
<evidence type="ECO:0000256" key="1">
    <source>
        <dbReference type="ARBA" id="ARBA00022741"/>
    </source>
</evidence>
<proteinExistence type="predicted"/>
<feature type="region of interest" description="Disordered" evidence="4">
    <location>
        <begin position="974"/>
        <end position="1112"/>
    </location>
</feature>
<feature type="region of interest" description="Disordered" evidence="4">
    <location>
        <begin position="1257"/>
        <end position="1342"/>
    </location>
</feature>
<dbReference type="InterPro" id="IPR000432">
    <property type="entry name" value="DNA_mismatch_repair_MutS_C"/>
</dbReference>
<dbReference type="SMART" id="SM00534">
    <property type="entry name" value="MUTSac"/>
    <property type="match status" value="1"/>
</dbReference>
<dbReference type="GO" id="GO:0030983">
    <property type="term" value="F:mismatched DNA binding"/>
    <property type="evidence" value="ECO:0007669"/>
    <property type="project" value="InterPro"/>
</dbReference>
<dbReference type="GO" id="GO:0140664">
    <property type="term" value="F:ATP-dependent DNA damage sensor activity"/>
    <property type="evidence" value="ECO:0007669"/>
    <property type="project" value="InterPro"/>
</dbReference>
<feature type="compositionally biased region" description="Acidic residues" evidence="4">
    <location>
        <begin position="1099"/>
        <end position="1112"/>
    </location>
</feature>
<dbReference type="PANTHER" id="PTHR48466">
    <property type="entry name" value="OS10G0509000 PROTEIN-RELATED"/>
    <property type="match status" value="1"/>
</dbReference>
<dbReference type="InterPro" id="IPR036187">
    <property type="entry name" value="DNA_mismatch_repair_MutS_sf"/>
</dbReference>
<dbReference type="InterPro" id="IPR045076">
    <property type="entry name" value="MutS"/>
</dbReference>
<feature type="region of interest" description="Disordered" evidence="4">
    <location>
        <begin position="1127"/>
        <end position="1215"/>
    </location>
</feature>
<accession>A0A9W6BXI3</accession>
<dbReference type="Pfam" id="PF00488">
    <property type="entry name" value="MutS_V"/>
    <property type="match status" value="1"/>
</dbReference>
<dbReference type="Proteomes" id="UP001165080">
    <property type="component" value="Unassembled WGS sequence"/>
</dbReference>
<evidence type="ECO:0000313" key="8">
    <source>
        <dbReference type="Proteomes" id="UP001165080"/>
    </source>
</evidence>
<gene>
    <name evidence="7" type="primary">PLEST008369</name>
    <name evidence="7" type="ORF">PLESTB_001502100</name>
</gene>
<feature type="compositionally biased region" description="Acidic residues" evidence="4">
    <location>
        <begin position="1029"/>
        <end position="1038"/>
    </location>
</feature>
<organism evidence="7 8">
    <name type="scientific">Pleodorina starrii</name>
    <dbReference type="NCBI Taxonomy" id="330485"/>
    <lineage>
        <taxon>Eukaryota</taxon>
        <taxon>Viridiplantae</taxon>
        <taxon>Chlorophyta</taxon>
        <taxon>core chlorophytes</taxon>
        <taxon>Chlorophyceae</taxon>
        <taxon>CS clade</taxon>
        <taxon>Chlamydomonadales</taxon>
        <taxon>Volvocaceae</taxon>
        <taxon>Pleodorina</taxon>
    </lineage>
</organism>
<feature type="domain" description="DNA mismatch repair protein MutS core" evidence="5">
    <location>
        <begin position="90"/>
        <end position="435"/>
    </location>
</feature>
<keyword evidence="1" id="KW-0547">Nucleotide-binding</keyword>
<feature type="compositionally biased region" description="Low complexity" evidence="4">
    <location>
        <begin position="974"/>
        <end position="988"/>
    </location>
</feature>
<evidence type="ECO:0000259" key="6">
    <source>
        <dbReference type="SMART" id="SM00534"/>
    </source>
</evidence>
<reference evidence="7 8" key="1">
    <citation type="journal article" date="2023" name="Commun. Biol.">
        <title>Reorganization of the ancestral sex-determining regions during the evolution of trioecy in Pleodorina starrii.</title>
        <authorList>
            <person name="Takahashi K."/>
            <person name="Suzuki S."/>
            <person name="Kawai-Toyooka H."/>
            <person name="Yamamoto K."/>
            <person name="Hamaji T."/>
            <person name="Ootsuki R."/>
            <person name="Yamaguchi H."/>
            <person name="Kawachi M."/>
            <person name="Higashiyama T."/>
            <person name="Nozaki H."/>
        </authorList>
    </citation>
    <scope>NUCLEOTIDE SEQUENCE [LARGE SCALE GENOMIC DNA]</scope>
    <source>
        <strain evidence="7 8">NIES-4479</strain>
    </source>
</reference>
<feature type="compositionally biased region" description="Low complexity" evidence="4">
    <location>
        <begin position="1015"/>
        <end position="1025"/>
    </location>
</feature>
<evidence type="ECO:0000313" key="7">
    <source>
        <dbReference type="EMBL" id="GLC59575.1"/>
    </source>
</evidence>
<comment type="caution">
    <text evidence="7">The sequence shown here is derived from an EMBL/GenBank/DDBJ whole genome shotgun (WGS) entry which is preliminary data.</text>
</comment>
<feature type="compositionally biased region" description="Low complexity" evidence="4">
    <location>
        <begin position="498"/>
        <end position="514"/>
    </location>
</feature>
<keyword evidence="8" id="KW-1185">Reference proteome</keyword>
<feature type="region of interest" description="Disordered" evidence="4">
    <location>
        <begin position="390"/>
        <end position="414"/>
    </location>
</feature>
<evidence type="ECO:0000256" key="2">
    <source>
        <dbReference type="ARBA" id="ARBA00022840"/>
    </source>
</evidence>
<protein>
    <recommendedName>
        <fullName evidence="9">DNA mismatch repair proteins mutS family domain-containing protein</fullName>
    </recommendedName>
</protein>
<feature type="compositionally biased region" description="Low complexity" evidence="4">
    <location>
        <begin position="1144"/>
        <end position="1186"/>
    </location>
</feature>
<feature type="compositionally biased region" description="Low complexity" evidence="4">
    <location>
        <begin position="820"/>
        <end position="844"/>
    </location>
</feature>
<dbReference type="SMART" id="SM00533">
    <property type="entry name" value="MUTSd"/>
    <property type="match status" value="1"/>
</dbReference>
<keyword evidence="3" id="KW-0238">DNA-binding</keyword>
<dbReference type="InterPro" id="IPR027417">
    <property type="entry name" value="P-loop_NTPase"/>
</dbReference>
<feature type="compositionally biased region" description="Low complexity" evidence="4">
    <location>
        <begin position="1194"/>
        <end position="1207"/>
    </location>
</feature>
<dbReference type="PANTHER" id="PTHR48466:SF2">
    <property type="entry name" value="OS10G0509000 PROTEIN"/>
    <property type="match status" value="1"/>
</dbReference>
<feature type="compositionally biased region" description="Gly residues" evidence="4">
    <location>
        <begin position="1260"/>
        <end position="1287"/>
    </location>
</feature>
<evidence type="ECO:0000256" key="3">
    <source>
        <dbReference type="ARBA" id="ARBA00023125"/>
    </source>
</evidence>
<dbReference type="SUPFAM" id="SSF52540">
    <property type="entry name" value="P-loop containing nucleoside triphosphate hydrolases"/>
    <property type="match status" value="1"/>
</dbReference>
<dbReference type="Gene3D" id="3.40.50.300">
    <property type="entry name" value="P-loop containing nucleotide triphosphate hydrolases"/>
    <property type="match status" value="1"/>
</dbReference>
<feature type="compositionally biased region" description="Low complexity" evidence="4">
    <location>
        <begin position="1066"/>
        <end position="1098"/>
    </location>
</feature>
<sequence>MQCHLYHRWPISSRQRGPAGSQSHKHLLAALRLRERQCRLPASNRDYNEQNSQILTRASAKRNDANDRLSWDASGYNVVGPAFQATLDMLEWSKLCEQVARFASTHAGKRACRSLLVPEDPRETLRLLEQTRAITVLEYDWATSLDYGGIQTSEAESGLSRAAKGGMLSAQQLRAIVTLVNGADRLRKQVVVAARENDAMRPDSPVRVLLAAAGQLRQQPFLVRSVSMAIDEDANVQDSASEQLRGLRARVKSLQARLASMLKGYGGEVSERGGRMCVAVPAGTKISNGVLLGSSPGGSLQYIEPPAVVGANNELGAARAEAAAAEEAVLWDLTGLVMGALEELENTFRVVAWLDVLSARARYSMWIQGVLPEIVPWDNVFHARGGAAMRRRARGEGGEEDDDGGDYGDGSLMRDPDERYAVRLRGLRHPLLYGEYLTQKESLERVVRMSPSAPAANASLTAASASTTSGGGGGSRRRLLGTRKEVLLRRSGFGFGSGSDSDGEGSASGDEANTPQAALAALQPPRPIDWVVRPDTSVVVITGPNTGGKTAAMKALGLAAAMAKAGLALPAEAPARLPAFSSVLADIGDEQSLTANLSTFSGHLRRIQALRAEADGKSLLLLDELGTGTDPLEGAALGVALLKRLVKGGVGAGALTVATTHHSVMTGLKFDDPRFENASVEFDEAALAPTYKLLWGVPGRSNALNIAARLGLDESVVASARSRLDVGVATVNSAIEQLEGLRGQLEAEEKATWDADREVKTLTRKLKAMHSAVEGLHERLTRARAEALLQVYTLARDRIRQIKDAKKRLGRAAPPPKPILAQPAAADGQPDPLAAPSAATATATEEQRHLPSEEEIWEAWEAANRSRTAGAGAAVGVSAAAIGGPKAPAAAAPKAPPPAGAAAAAASADPLKPLLELSGELSDGALGLEALVDDLAAQERQAVMGEALKQQREEAMYDAALAALDDILDVAAQGPRAARQPQQPLPESSQPPPQQQAPGQQPQQQKAKAPRSGRARAASRASAGRTTDEEQQDEDDADLAALMAILEEGEAALNARLRRPDGDGAGQQQRGPGASASGAAAGASGRGQQTPAAAAGQEGEQEEDLEAEFGDLDALVEECTWALRADLQQQQQQQQDVPGPPSSQRHQQQAHPRQQQVQQQQQQHKRGTPAGTPAPSGPRSANGRHPAAPPPPHQSAAAAAGSPQVRPSRAEAEAEVAAVELMDPELDEAASFLVELMEGRQGREAVAVTVGAAVATGAAAGSGGGGGGGASSGGAVSGGVNGLGSGSGQQERGRPGPRPQGAAGGGGDGGHVASTSSPQQQQQQSTQSQAQAQRQRRGRRNW</sequence>
<feature type="region of interest" description="Disordered" evidence="4">
    <location>
        <begin position="806"/>
        <end position="852"/>
    </location>
</feature>
<dbReference type="InterPro" id="IPR007696">
    <property type="entry name" value="DNA_mismatch_repair_MutS_core"/>
</dbReference>
<dbReference type="GO" id="GO:0006298">
    <property type="term" value="P:mismatch repair"/>
    <property type="evidence" value="ECO:0007669"/>
    <property type="project" value="InterPro"/>
</dbReference>
<feature type="compositionally biased region" description="Low complexity" evidence="4">
    <location>
        <begin position="996"/>
        <end position="1005"/>
    </location>
</feature>
<evidence type="ECO:0000259" key="5">
    <source>
        <dbReference type="SMART" id="SM00533"/>
    </source>
</evidence>
<evidence type="ECO:0000256" key="4">
    <source>
        <dbReference type="SAM" id="MobiDB-lite"/>
    </source>
</evidence>
<evidence type="ECO:0008006" key="9">
    <source>
        <dbReference type="Google" id="ProtNLM"/>
    </source>
</evidence>
<feature type="compositionally biased region" description="Low complexity" evidence="4">
    <location>
        <begin position="458"/>
        <end position="468"/>
    </location>
</feature>
<name>A0A9W6BXI3_9CHLO</name>
<dbReference type="EMBL" id="BRXU01000028">
    <property type="protein sequence ID" value="GLC59575.1"/>
    <property type="molecule type" value="Genomic_DNA"/>
</dbReference>
<keyword evidence="2" id="KW-0067">ATP-binding</keyword>
<dbReference type="SUPFAM" id="SSF48334">
    <property type="entry name" value="DNA repair protein MutS, domain III"/>
    <property type="match status" value="1"/>
</dbReference>